<evidence type="ECO:0000256" key="5">
    <source>
        <dbReference type="ARBA" id="ARBA00023163"/>
    </source>
</evidence>
<keyword evidence="4" id="KW-0238">DNA-binding</keyword>
<dbReference type="PANTHER" id="PTHR31313">
    <property type="entry name" value="TY1 ENHANCER ACTIVATOR"/>
    <property type="match status" value="1"/>
</dbReference>
<dbReference type="OrthoDB" id="2123952at2759"/>
<dbReference type="PANTHER" id="PTHR31313:SF81">
    <property type="entry name" value="TY1 ENHANCER ACTIVATOR"/>
    <property type="match status" value="1"/>
</dbReference>
<organism evidence="9 10">
    <name type="scientific">Marasmius oreades</name>
    <name type="common">fairy-ring Marasmius</name>
    <dbReference type="NCBI Taxonomy" id="181124"/>
    <lineage>
        <taxon>Eukaryota</taxon>
        <taxon>Fungi</taxon>
        <taxon>Dikarya</taxon>
        <taxon>Basidiomycota</taxon>
        <taxon>Agaricomycotina</taxon>
        <taxon>Agaricomycetes</taxon>
        <taxon>Agaricomycetidae</taxon>
        <taxon>Agaricales</taxon>
        <taxon>Marasmiineae</taxon>
        <taxon>Marasmiaceae</taxon>
        <taxon>Marasmius</taxon>
    </lineage>
</organism>
<dbReference type="SMART" id="SM00906">
    <property type="entry name" value="Fungal_trans"/>
    <property type="match status" value="1"/>
</dbReference>
<keyword evidence="10" id="KW-1185">Reference proteome</keyword>
<dbReference type="GO" id="GO:0006351">
    <property type="term" value="P:DNA-templated transcription"/>
    <property type="evidence" value="ECO:0007669"/>
    <property type="project" value="InterPro"/>
</dbReference>
<feature type="region of interest" description="Disordered" evidence="7">
    <location>
        <begin position="603"/>
        <end position="633"/>
    </location>
</feature>
<name>A0A9P8ADD0_9AGAR</name>
<dbReference type="GO" id="GO:0008270">
    <property type="term" value="F:zinc ion binding"/>
    <property type="evidence" value="ECO:0007669"/>
    <property type="project" value="InterPro"/>
</dbReference>
<dbReference type="Proteomes" id="UP001049176">
    <property type="component" value="Chromosome 2"/>
</dbReference>
<gene>
    <name evidence="9" type="ORF">E1B28_004978</name>
</gene>
<dbReference type="EMBL" id="CM032182">
    <property type="protein sequence ID" value="KAG7097646.1"/>
    <property type="molecule type" value="Genomic_DNA"/>
</dbReference>
<comment type="caution">
    <text evidence="9">The sequence shown here is derived from an EMBL/GenBank/DDBJ whole genome shotgun (WGS) entry which is preliminary data.</text>
</comment>
<evidence type="ECO:0000259" key="8">
    <source>
        <dbReference type="SMART" id="SM00906"/>
    </source>
</evidence>
<keyword evidence="3" id="KW-0805">Transcription regulation</keyword>
<sequence>MSKNTEAEGLRRWIRRLAMASREERDAMLGKWGMDDEKKVTLSSRRMGHSEEEEDPEEEDEEEEDNSELPATLCLSLKPEQVFQHPSPPAPHAEVSSWTGHLVDIACNSTGSPTVTQQQHRALLASYFSWQNPRNSILSKRLFSSHSQYYSDFLLWSVYAHTARHVSCFQDNVFQFAAKAHVLLAAELAKPASIPTVQGLLLLSANNASRGMYSQAWSLTSCAVGLVGDMAIHLDKPSQKASEHAQMRLRAFWATFIWDKLLALALNRDPLLPFSQPPQQSLRVPLPEPTPSADLWVPYQDSPTLQKPQLGHEEKNFYENVQANILLDEIHRFLYRKPWRRLPGEQVIEWVGTTRSRILKWIENADPDVVLRSVSENMNPAPPHILQLNILIRVLWILLYRPFFHSQVFGAHNHSSTHALSYSIPEAVSKCTEASQEIHFLLQSYECYGWERASYVIIFGAFLCASVELGRLEASRRLQREGGGEGAAAGERSRERLILCETVLQGGRGTIPGMTESLGRLEMRLEREFRLVGEPSPPIPSAAVYSPTASTRSATATTGYEPEGQPNMAYAYPMSPTYPFAGNYQHQELHPFFFWPDSGSAAGGQNGHYEDPGHQQQGGRGRGTDDGVGAWVM</sequence>
<proteinExistence type="predicted"/>
<evidence type="ECO:0000313" key="10">
    <source>
        <dbReference type="Proteomes" id="UP001049176"/>
    </source>
</evidence>
<dbReference type="RefSeq" id="XP_043014116.1">
    <property type="nucleotide sequence ID" value="XM_043149510.1"/>
</dbReference>
<dbReference type="GO" id="GO:0003677">
    <property type="term" value="F:DNA binding"/>
    <property type="evidence" value="ECO:0007669"/>
    <property type="project" value="UniProtKB-KW"/>
</dbReference>
<feature type="compositionally biased region" description="Basic and acidic residues" evidence="7">
    <location>
        <begin position="26"/>
        <end position="40"/>
    </location>
</feature>
<evidence type="ECO:0000256" key="7">
    <source>
        <dbReference type="SAM" id="MobiDB-lite"/>
    </source>
</evidence>
<evidence type="ECO:0000256" key="2">
    <source>
        <dbReference type="ARBA" id="ARBA00022833"/>
    </source>
</evidence>
<evidence type="ECO:0000256" key="3">
    <source>
        <dbReference type="ARBA" id="ARBA00023015"/>
    </source>
</evidence>
<keyword evidence="5" id="KW-0804">Transcription</keyword>
<evidence type="ECO:0000256" key="1">
    <source>
        <dbReference type="ARBA" id="ARBA00022723"/>
    </source>
</evidence>
<dbReference type="InterPro" id="IPR007219">
    <property type="entry name" value="XnlR_reg_dom"/>
</dbReference>
<reference evidence="9" key="1">
    <citation type="journal article" date="2021" name="Genome Biol. Evol.">
        <title>The assembled and annotated genome of the fairy-ring fungus Marasmius oreades.</title>
        <authorList>
            <person name="Hiltunen M."/>
            <person name="Ament-Velasquez S.L."/>
            <person name="Johannesson H."/>
        </authorList>
    </citation>
    <scope>NUCLEOTIDE SEQUENCE</scope>
    <source>
        <strain evidence="9">03SP1</strain>
    </source>
</reference>
<feature type="domain" description="Xylanolytic transcriptional activator regulatory" evidence="8">
    <location>
        <begin position="216"/>
        <end position="293"/>
    </location>
</feature>
<keyword evidence="1" id="KW-0479">Metal-binding</keyword>
<accession>A0A9P8ADD0</accession>
<keyword evidence="2" id="KW-0862">Zinc</keyword>
<keyword evidence="6" id="KW-0539">Nucleus</keyword>
<dbReference type="KEGG" id="more:E1B28_004978"/>
<protein>
    <recommendedName>
        <fullName evidence="8">Xylanolytic transcriptional activator regulatory domain-containing protein</fullName>
    </recommendedName>
</protein>
<evidence type="ECO:0000256" key="6">
    <source>
        <dbReference type="ARBA" id="ARBA00023242"/>
    </source>
</evidence>
<feature type="region of interest" description="Disordered" evidence="7">
    <location>
        <begin position="540"/>
        <end position="565"/>
    </location>
</feature>
<dbReference type="AlphaFoldDB" id="A0A9P8ADD0"/>
<dbReference type="GeneID" id="66074054"/>
<feature type="compositionally biased region" description="Acidic residues" evidence="7">
    <location>
        <begin position="51"/>
        <end position="67"/>
    </location>
</feature>
<evidence type="ECO:0000256" key="4">
    <source>
        <dbReference type="ARBA" id="ARBA00023125"/>
    </source>
</evidence>
<dbReference type="InterPro" id="IPR051615">
    <property type="entry name" value="Transcr_Regulatory_Elem"/>
</dbReference>
<feature type="region of interest" description="Disordered" evidence="7">
    <location>
        <begin position="26"/>
        <end position="69"/>
    </location>
</feature>
<dbReference type="Pfam" id="PF04082">
    <property type="entry name" value="Fungal_trans"/>
    <property type="match status" value="1"/>
</dbReference>
<evidence type="ECO:0000313" key="9">
    <source>
        <dbReference type="EMBL" id="KAG7097646.1"/>
    </source>
</evidence>
<feature type="compositionally biased region" description="Low complexity" evidence="7">
    <location>
        <begin position="546"/>
        <end position="558"/>
    </location>
</feature>
<dbReference type="CDD" id="cd12148">
    <property type="entry name" value="fungal_TF_MHR"/>
    <property type="match status" value="1"/>
</dbReference>